<gene>
    <name evidence="4" type="primary">LOC108827686</name>
    <name evidence="3" type="synonym">LOC108828391</name>
</gene>
<dbReference type="GO" id="GO:0000287">
    <property type="term" value="F:magnesium ion binding"/>
    <property type="evidence" value="ECO:0007669"/>
    <property type="project" value="InterPro"/>
</dbReference>
<dbReference type="OrthoDB" id="62560at2759"/>
<dbReference type="InterPro" id="IPR007537">
    <property type="entry name" value="tRNAHis_GuaTrfase_Thg1"/>
</dbReference>
<dbReference type="PANTHER" id="PTHR12729:SF6">
    <property type="entry name" value="TRNA(HIS) GUANYLYLTRANSFERASE-RELATED"/>
    <property type="match status" value="1"/>
</dbReference>
<evidence type="ECO:0000313" key="2">
    <source>
        <dbReference type="Proteomes" id="UP000504610"/>
    </source>
</evidence>
<dbReference type="AlphaFoldDB" id="A0A9W3CMQ5"/>
<reference evidence="2" key="1">
    <citation type="journal article" date="2019" name="Database">
        <title>The radish genome database (RadishGD): an integrated information resource for radish genomics.</title>
        <authorList>
            <person name="Yu H.J."/>
            <person name="Baek S."/>
            <person name="Lee Y.J."/>
            <person name="Cho A."/>
            <person name="Mun J.H."/>
        </authorList>
    </citation>
    <scope>NUCLEOTIDE SEQUENCE [LARGE SCALE GENOMIC DNA]</scope>
    <source>
        <strain evidence="2">cv. WK10039</strain>
    </source>
</reference>
<dbReference type="PANTHER" id="PTHR12729">
    <property type="entry name" value="TRNA(HIS) GUANYLYLTRANSFERASE-RELATED"/>
    <property type="match status" value="1"/>
</dbReference>
<dbReference type="GO" id="GO:0008193">
    <property type="term" value="F:tRNA guanylyltransferase activity"/>
    <property type="evidence" value="ECO:0007669"/>
    <property type="project" value="InterPro"/>
</dbReference>
<protein>
    <submittedName>
        <fullName evidence="3 4">tRNA(His) guanylyltransferase 1-like isoform X1</fullName>
    </submittedName>
</protein>
<keyword evidence="2" id="KW-1185">Reference proteome</keyword>
<dbReference type="GO" id="GO:0006400">
    <property type="term" value="P:tRNA modification"/>
    <property type="evidence" value="ECO:0007669"/>
    <property type="project" value="InterPro"/>
</dbReference>
<feature type="domain" description="tRNAHis guanylyltransferase catalytic" evidence="1">
    <location>
        <begin position="17"/>
        <end position="109"/>
    </location>
</feature>
<proteinExistence type="predicted"/>
<dbReference type="KEGG" id="rsz:108828391"/>
<dbReference type="InterPro" id="IPR024956">
    <property type="entry name" value="tRNAHis_GuaTrfase_cat"/>
</dbReference>
<evidence type="ECO:0000259" key="1">
    <source>
        <dbReference type="Pfam" id="PF04446"/>
    </source>
</evidence>
<dbReference type="RefSeq" id="XP_056852810.1">
    <property type="nucleotide sequence ID" value="XM_056996830.1"/>
</dbReference>
<accession>A0A9W3CMQ5</accession>
<dbReference type="Gene3D" id="3.30.70.3000">
    <property type="match status" value="1"/>
</dbReference>
<dbReference type="RefSeq" id="XP_056850535.1">
    <property type="nucleotide sequence ID" value="XM_056994555.1"/>
</dbReference>
<dbReference type="KEGG" id="rsz:108827686"/>
<organism evidence="2 4">
    <name type="scientific">Raphanus sativus</name>
    <name type="common">Radish</name>
    <name type="synonym">Raphanus raphanistrum var. sativus</name>
    <dbReference type="NCBI Taxonomy" id="3726"/>
    <lineage>
        <taxon>Eukaryota</taxon>
        <taxon>Viridiplantae</taxon>
        <taxon>Streptophyta</taxon>
        <taxon>Embryophyta</taxon>
        <taxon>Tracheophyta</taxon>
        <taxon>Spermatophyta</taxon>
        <taxon>Magnoliopsida</taxon>
        <taxon>eudicotyledons</taxon>
        <taxon>Gunneridae</taxon>
        <taxon>Pentapetalae</taxon>
        <taxon>rosids</taxon>
        <taxon>malvids</taxon>
        <taxon>Brassicales</taxon>
        <taxon>Brassicaceae</taxon>
        <taxon>Brassiceae</taxon>
        <taxon>Raphanus</taxon>
    </lineage>
</organism>
<dbReference type="GeneID" id="108827686"/>
<dbReference type="Proteomes" id="UP000504610">
    <property type="component" value="Chromosome 9"/>
</dbReference>
<name>A0A9W3CMQ5_RAPSA</name>
<dbReference type="InterPro" id="IPR038469">
    <property type="entry name" value="tRNAHis_GuaTrfase_Thg1_sf"/>
</dbReference>
<evidence type="ECO:0000313" key="4">
    <source>
        <dbReference type="RefSeq" id="XP_056852810.1"/>
    </source>
</evidence>
<dbReference type="Pfam" id="PF04446">
    <property type="entry name" value="Thg1"/>
    <property type="match status" value="1"/>
</dbReference>
<evidence type="ECO:0000313" key="3">
    <source>
        <dbReference type="RefSeq" id="XP_056850535.1"/>
    </source>
</evidence>
<sequence length="168" mass="19463">MSFLLIKTWISMANSKYEYVKSFELEDEVMFPNLIVVRINGRDFSRFSQVYEFEKPNDEAALNLMYSCSSAILEEYLDIIFAYGSSDEYKFQFSTLFPLFVLALYSRKRQDSTRDELGTCEYNLEGRTLAITVTKVSVIRVHTPETGDLDVEENASTRNCDEAQRKTC</sequence>
<reference evidence="3 4" key="2">
    <citation type="submission" date="2025-04" db="UniProtKB">
        <authorList>
            <consortium name="RefSeq"/>
        </authorList>
    </citation>
    <scope>IDENTIFICATION</scope>
    <source>
        <tissue evidence="3 4">Leaf</tissue>
    </source>
</reference>